<accession>A0AAU8JFC9</accession>
<dbReference type="RefSeq" id="WP_156331961.1">
    <property type="nucleotide sequence ID" value="NZ_CP159837.1"/>
</dbReference>
<reference evidence="1" key="1">
    <citation type="submission" date="2024-07" db="EMBL/GenBank/DDBJ databases">
        <authorList>
            <person name="Kim Y.J."/>
            <person name="Jeong J.Y."/>
        </authorList>
    </citation>
    <scope>NUCLEOTIDE SEQUENCE</scope>
    <source>
        <strain evidence="1">GIHE-MW2</strain>
    </source>
</reference>
<evidence type="ECO:0008006" key="2">
    <source>
        <dbReference type="Google" id="ProtNLM"/>
    </source>
</evidence>
<evidence type="ECO:0000313" key="1">
    <source>
        <dbReference type="EMBL" id="XCM37962.1"/>
    </source>
</evidence>
<name>A0AAU8JFC9_9CYAN</name>
<organism evidence="1">
    <name type="scientific">Planktothricoides raciborskii GIHE-MW2</name>
    <dbReference type="NCBI Taxonomy" id="2792601"/>
    <lineage>
        <taxon>Bacteria</taxon>
        <taxon>Bacillati</taxon>
        <taxon>Cyanobacteriota</taxon>
        <taxon>Cyanophyceae</taxon>
        <taxon>Oscillatoriophycideae</taxon>
        <taxon>Oscillatoriales</taxon>
        <taxon>Oscillatoriaceae</taxon>
        <taxon>Planktothricoides</taxon>
    </lineage>
</organism>
<sequence>MLVLILEIIAIYLSICTDLIPEIQQIFPAVSEIKGKPIANFLGICPDISI</sequence>
<dbReference type="AlphaFoldDB" id="A0AAU8JFC9"/>
<proteinExistence type="predicted"/>
<gene>
    <name evidence="1" type="ORF">ABWT76_000775</name>
</gene>
<protein>
    <recommendedName>
        <fullName evidence="2">Transposase</fullName>
    </recommendedName>
</protein>
<dbReference type="EMBL" id="CP159837">
    <property type="protein sequence ID" value="XCM37962.1"/>
    <property type="molecule type" value="Genomic_DNA"/>
</dbReference>